<comment type="similarity">
    <text evidence="3">Belongs to the metallo-dependent hydrolases superfamily. DHOase family. Class I DHOase subfamily.</text>
</comment>
<accession>A0A420WB95</accession>
<dbReference type="PANTHER" id="PTHR43668">
    <property type="entry name" value="ALLANTOINASE"/>
    <property type="match status" value="1"/>
</dbReference>
<dbReference type="OrthoDB" id="9775759at2"/>
<protein>
    <submittedName>
        <fullName evidence="7">Dihydroorotase</fullName>
    </submittedName>
</protein>
<comment type="function">
    <text evidence="2">Catalyzes the reversible cyclization of carbamoyl aspartate to dihydroorotate.</text>
</comment>
<gene>
    <name evidence="7" type="ORF">BCL74_2677</name>
</gene>
<dbReference type="Pfam" id="PF01979">
    <property type="entry name" value="Amidohydro_1"/>
    <property type="match status" value="1"/>
</dbReference>
<reference evidence="7 8" key="1">
    <citation type="submission" date="2018-10" db="EMBL/GenBank/DDBJ databases">
        <title>Comparative analysis of microorganisms from saline springs in Andes Mountain Range, Colombia.</title>
        <authorList>
            <person name="Rubin E."/>
        </authorList>
    </citation>
    <scope>NUCLEOTIDE SEQUENCE [LARGE SCALE GENOMIC DNA]</scope>
    <source>
        <strain evidence="7 8">USBA 36</strain>
    </source>
</reference>
<keyword evidence="5" id="KW-0378">Hydrolase</keyword>
<evidence type="ECO:0000259" key="6">
    <source>
        <dbReference type="Pfam" id="PF01979"/>
    </source>
</evidence>
<evidence type="ECO:0000256" key="2">
    <source>
        <dbReference type="ARBA" id="ARBA00002368"/>
    </source>
</evidence>
<dbReference type="Proteomes" id="UP000277424">
    <property type="component" value="Unassembled WGS sequence"/>
</dbReference>
<dbReference type="NCBIfam" id="TIGR00857">
    <property type="entry name" value="pyrC_multi"/>
    <property type="match status" value="1"/>
</dbReference>
<dbReference type="PANTHER" id="PTHR43668:SF4">
    <property type="entry name" value="ALLANTOINASE"/>
    <property type="match status" value="1"/>
</dbReference>
<dbReference type="AlphaFoldDB" id="A0A420WB95"/>
<evidence type="ECO:0000256" key="1">
    <source>
        <dbReference type="ARBA" id="ARBA00001947"/>
    </source>
</evidence>
<evidence type="ECO:0000256" key="5">
    <source>
        <dbReference type="ARBA" id="ARBA00022801"/>
    </source>
</evidence>
<dbReference type="RefSeq" id="WP_121220751.1">
    <property type="nucleotide sequence ID" value="NZ_RBIG01000003.1"/>
</dbReference>
<dbReference type="Gene3D" id="3.20.20.140">
    <property type="entry name" value="Metal-dependent hydrolases"/>
    <property type="match status" value="1"/>
</dbReference>
<dbReference type="SUPFAM" id="SSF51556">
    <property type="entry name" value="Metallo-dependent hydrolases"/>
    <property type="match status" value="1"/>
</dbReference>
<organism evidence="7 8">
    <name type="scientific">Oceanibaculum indicum</name>
    <dbReference type="NCBI Taxonomy" id="526216"/>
    <lineage>
        <taxon>Bacteria</taxon>
        <taxon>Pseudomonadati</taxon>
        <taxon>Pseudomonadota</taxon>
        <taxon>Alphaproteobacteria</taxon>
        <taxon>Rhodospirillales</taxon>
        <taxon>Oceanibaculaceae</taxon>
        <taxon>Oceanibaculum</taxon>
    </lineage>
</organism>
<dbReference type="NCBIfam" id="NF006559">
    <property type="entry name" value="PRK09060.1"/>
    <property type="match status" value="1"/>
</dbReference>
<evidence type="ECO:0000256" key="4">
    <source>
        <dbReference type="ARBA" id="ARBA00022723"/>
    </source>
</evidence>
<dbReference type="CDD" id="cd01318">
    <property type="entry name" value="DHOase_IIb"/>
    <property type="match status" value="1"/>
</dbReference>
<dbReference type="PROSITE" id="PS00483">
    <property type="entry name" value="DIHYDROOROTASE_2"/>
    <property type="match status" value="1"/>
</dbReference>
<evidence type="ECO:0000313" key="8">
    <source>
        <dbReference type="Proteomes" id="UP000277424"/>
    </source>
</evidence>
<dbReference type="InterPro" id="IPR050138">
    <property type="entry name" value="DHOase/Allantoinase_Hydrolase"/>
</dbReference>
<dbReference type="GO" id="GO:0004038">
    <property type="term" value="F:allantoinase activity"/>
    <property type="evidence" value="ECO:0007669"/>
    <property type="project" value="TreeGrafter"/>
</dbReference>
<dbReference type="InterPro" id="IPR011059">
    <property type="entry name" value="Metal-dep_hydrolase_composite"/>
</dbReference>
<sequence length="445" mass="48089">MTDSLDLAVTGGTVVTPNGRERIDIGIRGGRIVALGNLGSAKAAQVFDATGLTVLPGVIDTQVHFREPGNEHKEDLESGTRGAVLGGVTAIFEMPNTKPSTTDEDALADKLNRARGRAWCDHAFFMGAAPENIGNLASLERLPGCCGVKVFMGSSTGSLLVEDDATLEALLADGVRRVAVHAEDEMRLRERAHVAKEAGHPRAHPDWRDVETALNATKRVCALARKTGRRVHVLHITTAEEMEFLATQKDYVTVETTPQHLTLEAPDCYERLGTFAQMNPPIRDARHRAGLWRGITAGVVDVLGSDHAPHTREEKAKPYPDSPSGMPGVQTMLPLMLNHVNEGNLTLERLVDLLCSGPQRLFGIAGKGRIALGYDGDLTLVDLQAKKTITHAMMANKSGWTPFDGMEATGWPMATIIRGNIVMRDGEVQDKPLGQPVRFAETLNG</sequence>
<dbReference type="InterPro" id="IPR032466">
    <property type="entry name" value="Metal_Hydrolase"/>
</dbReference>
<comment type="cofactor">
    <cofactor evidence="1">
        <name>Zn(2+)</name>
        <dbReference type="ChEBI" id="CHEBI:29105"/>
    </cofactor>
</comment>
<evidence type="ECO:0000256" key="3">
    <source>
        <dbReference type="ARBA" id="ARBA00010286"/>
    </source>
</evidence>
<dbReference type="EMBL" id="RBIG01000003">
    <property type="protein sequence ID" value="RKQ68202.1"/>
    <property type="molecule type" value="Genomic_DNA"/>
</dbReference>
<keyword evidence="4" id="KW-0479">Metal-binding</keyword>
<comment type="caution">
    <text evidence="7">The sequence shown here is derived from an EMBL/GenBank/DDBJ whole genome shotgun (WGS) entry which is preliminary data.</text>
</comment>
<dbReference type="Gene3D" id="2.30.40.10">
    <property type="entry name" value="Urease, subunit C, domain 1"/>
    <property type="match status" value="1"/>
</dbReference>
<dbReference type="GO" id="GO:0005737">
    <property type="term" value="C:cytoplasm"/>
    <property type="evidence" value="ECO:0007669"/>
    <property type="project" value="TreeGrafter"/>
</dbReference>
<evidence type="ECO:0000313" key="7">
    <source>
        <dbReference type="EMBL" id="RKQ68202.1"/>
    </source>
</evidence>
<name>A0A420WB95_9PROT</name>
<dbReference type="InterPro" id="IPR006680">
    <property type="entry name" value="Amidohydro-rel"/>
</dbReference>
<proteinExistence type="inferred from homology"/>
<feature type="domain" description="Amidohydrolase-related" evidence="6">
    <location>
        <begin position="53"/>
        <end position="422"/>
    </location>
</feature>
<dbReference type="GO" id="GO:0006145">
    <property type="term" value="P:purine nucleobase catabolic process"/>
    <property type="evidence" value="ECO:0007669"/>
    <property type="project" value="TreeGrafter"/>
</dbReference>
<dbReference type="GO" id="GO:0046872">
    <property type="term" value="F:metal ion binding"/>
    <property type="evidence" value="ECO:0007669"/>
    <property type="project" value="UniProtKB-KW"/>
</dbReference>
<dbReference type="InterPro" id="IPR002195">
    <property type="entry name" value="Dihydroorotase_CS"/>
</dbReference>
<dbReference type="SUPFAM" id="SSF51338">
    <property type="entry name" value="Composite domain of metallo-dependent hydrolases"/>
    <property type="match status" value="1"/>
</dbReference>